<comment type="caution">
    <text evidence="3">The sequence shown here is derived from an EMBL/GenBank/DDBJ whole genome shotgun (WGS) entry which is preliminary data.</text>
</comment>
<feature type="domain" description="DUF5077" evidence="2">
    <location>
        <begin position="46"/>
        <end position="168"/>
    </location>
</feature>
<dbReference type="InterPro" id="IPR031712">
    <property type="entry name" value="DUF5077"/>
</dbReference>
<evidence type="ECO:0000259" key="2">
    <source>
        <dbReference type="Pfam" id="PF16871"/>
    </source>
</evidence>
<dbReference type="InterPro" id="IPR021862">
    <property type="entry name" value="DUF3472"/>
</dbReference>
<evidence type="ECO:0000313" key="3">
    <source>
        <dbReference type="EMBL" id="MUP37302.1"/>
    </source>
</evidence>
<accession>A0A7M4D3S3</accession>
<dbReference type="Proteomes" id="UP000462449">
    <property type="component" value="Unassembled WGS sequence"/>
</dbReference>
<name>A0A7M4D3S3_9BACT</name>
<reference evidence="4 5" key="1">
    <citation type="submission" date="2019-11" db="EMBL/GenBank/DDBJ databases">
        <title>Draft genome sequence of Labilibaculum sp. strain SYP isolated from Black Sea.</title>
        <authorList>
            <person name="Yadav S."/>
            <person name="Villanueva L."/>
        </authorList>
    </citation>
    <scope>NUCLEOTIDE SEQUENCE [LARGE SCALE GENOMIC DNA]</scope>
    <source>
        <strain evidence="4 5">44</strain>
    </source>
</reference>
<proteinExistence type="predicted"/>
<protein>
    <submittedName>
        <fullName evidence="3">DUF3472 domain-containing protein</fullName>
    </submittedName>
</protein>
<evidence type="ECO:0000313" key="5">
    <source>
        <dbReference type="Proteomes" id="UP000285951"/>
    </source>
</evidence>
<dbReference type="EMBL" id="WOTW01000009">
    <property type="protein sequence ID" value="MUP37302.1"/>
    <property type="molecule type" value="Genomic_DNA"/>
</dbReference>
<dbReference type="EMBL" id="QTZN02000009">
    <property type="protein sequence ID" value="MVB06507.1"/>
    <property type="molecule type" value="Genomic_DNA"/>
</dbReference>
<keyword evidence="1" id="KW-0732">Signal</keyword>
<feature type="signal peptide" evidence="1">
    <location>
        <begin position="1"/>
        <end position="20"/>
    </location>
</feature>
<evidence type="ECO:0000313" key="6">
    <source>
        <dbReference type="Proteomes" id="UP000462449"/>
    </source>
</evidence>
<dbReference type="AlphaFoldDB" id="A0A7M4D3S3"/>
<organism evidence="3 6">
    <name type="scientific">Labilibaculum euxinus</name>
    <dbReference type="NCBI Taxonomy" id="2686357"/>
    <lineage>
        <taxon>Bacteria</taxon>
        <taxon>Pseudomonadati</taxon>
        <taxon>Bacteroidota</taxon>
        <taxon>Bacteroidia</taxon>
        <taxon>Marinilabiliales</taxon>
        <taxon>Marinifilaceae</taxon>
        <taxon>Labilibaculum</taxon>
    </lineage>
</organism>
<dbReference type="RefSeq" id="WP_156195107.1">
    <property type="nucleotide sequence ID" value="NZ_QTZN02000009.1"/>
</dbReference>
<dbReference type="Pfam" id="PF11958">
    <property type="entry name" value="DUF3472"/>
    <property type="match status" value="1"/>
</dbReference>
<dbReference type="Proteomes" id="UP000285951">
    <property type="component" value="Unassembled WGS sequence"/>
</dbReference>
<dbReference type="OrthoDB" id="6014523at2"/>
<feature type="chain" id="PRO_5029826766" evidence="1">
    <location>
        <begin position="21"/>
        <end position="444"/>
    </location>
</feature>
<dbReference type="Pfam" id="PF16871">
    <property type="entry name" value="DUF5077"/>
    <property type="match status" value="1"/>
</dbReference>
<evidence type="ECO:0000256" key="1">
    <source>
        <dbReference type="SAM" id="SignalP"/>
    </source>
</evidence>
<gene>
    <name evidence="4" type="ORF">DWB62_005695</name>
    <name evidence="3" type="ORF">GNY23_05695</name>
</gene>
<keyword evidence="5" id="KW-1185">Reference proteome</keyword>
<sequence length="444" mass="49759">MKIKVYTRLILLLVTQCLWACSSCSKLDSEAKTDDEALLSELKIIVPLSGNAWLVDDISLNESMISDLGLKNWTKETSLIRTFVRVNATGELCLGLNAKALKGSSKVKVTIGGESKEIAIHKQEMGVIPVGCFNVSQKGYVQIDIQGISKTDSHFGEVSQLLIGGEATSAGTYFVKDDFYWGRRGPSVHLSYTVPEGVGNIRWFYNEVEVPQGNDVIGSYFMANGFGEGYFGMQVNSETERRILFSVWSSYVTDDPNNIPEDEKIKLLKKGAGVTIGEFGNEGSGGQSFRVYNWKAGNKYRFLLGAKPTNDNCTDYTAYFFAPEIGQWELIADFRRPKTSTYLTRPHSFLENFMTEMGQFSRKGTYLNQWVRNTEGKWFEIRKAKFTADATAHKDSRLDYAGGVDNGKFFLKNCGFFSDRVPFDTYFTRESEGAEPIIDFDSLP</sequence>
<evidence type="ECO:0000313" key="4">
    <source>
        <dbReference type="EMBL" id="MVB06507.1"/>
    </source>
</evidence>
<reference evidence="3 6" key="2">
    <citation type="submission" date="2019-12" db="EMBL/GenBank/DDBJ databases">
        <title>Draft genome sequence of Labilibaculum sp. strain 44 isolated from deep waters of Black Sea.</title>
        <authorList>
            <person name="Yadav S."/>
            <person name="Villanueva L."/>
        </authorList>
    </citation>
    <scope>NUCLEOTIDE SEQUENCE [LARGE SCALE GENOMIC DNA]</scope>
    <source>
        <strain evidence="3 6">44</strain>
    </source>
</reference>